<feature type="transmembrane region" description="Helical" evidence="1">
    <location>
        <begin position="33"/>
        <end position="54"/>
    </location>
</feature>
<sequence length="92" mass="9248">MLVGSGLWGGVTAAALLLAGALTLTVDGRQELAIVLLASGVGMGLMGSALSWAAPRQHPSILQGDVVTPRVASDAAAEWLEANGADVVRVLD</sequence>
<accession>A0A6V8LHD7</accession>
<proteinExistence type="predicted"/>
<protein>
    <submittedName>
        <fullName evidence="2">Uncharacterized protein</fullName>
    </submittedName>
</protein>
<keyword evidence="3" id="KW-1185">Reference proteome</keyword>
<keyword evidence="1" id="KW-1133">Transmembrane helix</keyword>
<keyword evidence="1" id="KW-0812">Transmembrane</keyword>
<evidence type="ECO:0000313" key="3">
    <source>
        <dbReference type="Proteomes" id="UP000482960"/>
    </source>
</evidence>
<dbReference type="Proteomes" id="UP000482960">
    <property type="component" value="Unassembled WGS sequence"/>
</dbReference>
<reference evidence="2 3" key="2">
    <citation type="submission" date="2020-03" db="EMBL/GenBank/DDBJ databases">
        <authorList>
            <person name="Ichikawa N."/>
            <person name="Kimura A."/>
            <person name="Kitahashi Y."/>
            <person name="Uohara A."/>
        </authorList>
    </citation>
    <scope>NUCLEOTIDE SEQUENCE [LARGE SCALE GENOMIC DNA]</scope>
    <source>
        <strain evidence="2 3">NBRC 108638</strain>
    </source>
</reference>
<comment type="caution">
    <text evidence="2">The sequence shown here is derived from an EMBL/GenBank/DDBJ whole genome shotgun (WGS) entry which is preliminary data.</text>
</comment>
<evidence type="ECO:0000256" key="1">
    <source>
        <dbReference type="SAM" id="Phobius"/>
    </source>
</evidence>
<keyword evidence="1" id="KW-0472">Membrane</keyword>
<dbReference type="AlphaFoldDB" id="A0A6V8LHD7"/>
<dbReference type="EMBL" id="BLPG01000001">
    <property type="protein sequence ID" value="GFJ93516.1"/>
    <property type="molecule type" value="Genomic_DNA"/>
</dbReference>
<name>A0A6V8LHD7_9ACTN</name>
<organism evidence="2 3">
    <name type="scientific">Phytohabitans rumicis</name>
    <dbReference type="NCBI Taxonomy" id="1076125"/>
    <lineage>
        <taxon>Bacteria</taxon>
        <taxon>Bacillati</taxon>
        <taxon>Actinomycetota</taxon>
        <taxon>Actinomycetes</taxon>
        <taxon>Micromonosporales</taxon>
        <taxon>Micromonosporaceae</taxon>
    </lineage>
</organism>
<evidence type="ECO:0000313" key="2">
    <source>
        <dbReference type="EMBL" id="GFJ93516.1"/>
    </source>
</evidence>
<gene>
    <name evidence="2" type="ORF">Prum_071580</name>
</gene>
<reference evidence="2 3" key="1">
    <citation type="submission" date="2020-03" db="EMBL/GenBank/DDBJ databases">
        <title>Whole genome shotgun sequence of Phytohabitans rumicis NBRC 108638.</title>
        <authorList>
            <person name="Komaki H."/>
            <person name="Tamura T."/>
        </authorList>
    </citation>
    <scope>NUCLEOTIDE SEQUENCE [LARGE SCALE GENOMIC DNA]</scope>
    <source>
        <strain evidence="2 3">NBRC 108638</strain>
    </source>
</reference>